<organism evidence="2 3">
    <name type="scientific">Adineta ricciae</name>
    <name type="common">Rotifer</name>
    <dbReference type="NCBI Taxonomy" id="249248"/>
    <lineage>
        <taxon>Eukaryota</taxon>
        <taxon>Metazoa</taxon>
        <taxon>Spiralia</taxon>
        <taxon>Gnathifera</taxon>
        <taxon>Rotifera</taxon>
        <taxon>Eurotatoria</taxon>
        <taxon>Bdelloidea</taxon>
        <taxon>Adinetida</taxon>
        <taxon>Adinetidae</taxon>
        <taxon>Adineta</taxon>
    </lineage>
</organism>
<reference evidence="2" key="1">
    <citation type="submission" date="2021-02" db="EMBL/GenBank/DDBJ databases">
        <authorList>
            <person name="Nowell W R."/>
        </authorList>
    </citation>
    <scope>NUCLEOTIDE SEQUENCE</scope>
</reference>
<feature type="non-terminal residue" evidence="2">
    <location>
        <position position="137"/>
    </location>
</feature>
<comment type="caution">
    <text evidence="2">The sequence shown here is derived from an EMBL/GenBank/DDBJ whole genome shotgun (WGS) entry which is preliminary data.</text>
</comment>
<sequence>MATSLADFHQMIKLFGADPDEMNVTNGNEEPEEEDEENETELQLDEESSPVTSGEEEEEEEEGQEAVKGDRRSSKTKPISSAAAAARLSRLANQRMDSNRFLICSGTNSYNTIRKTKHEVRRFALYLEDTFNEKCPI</sequence>
<feature type="compositionally biased region" description="Acidic residues" evidence="1">
    <location>
        <begin position="29"/>
        <end position="64"/>
    </location>
</feature>
<evidence type="ECO:0000313" key="3">
    <source>
        <dbReference type="Proteomes" id="UP000663828"/>
    </source>
</evidence>
<keyword evidence="3" id="KW-1185">Reference proteome</keyword>
<evidence type="ECO:0000313" key="2">
    <source>
        <dbReference type="EMBL" id="CAF1665542.1"/>
    </source>
</evidence>
<dbReference type="EMBL" id="CAJNOR010012079">
    <property type="protein sequence ID" value="CAF1665542.1"/>
    <property type="molecule type" value="Genomic_DNA"/>
</dbReference>
<dbReference type="AlphaFoldDB" id="A0A816FU42"/>
<proteinExistence type="predicted"/>
<feature type="region of interest" description="Disordered" evidence="1">
    <location>
        <begin position="14"/>
        <end position="81"/>
    </location>
</feature>
<accession>A0A816FU42</accession>
<dbReference type="Proteomes" id="UP000663828">
    <property type="component" value="Unassembled WGS sequence"/>
</dbReference>
<protein>
    <submittedName>
        <fullName evidence="2">Uncharacterized protein</fullName>
    </submittedName>
</protein>
<gene>
    <name evidence="2" type="ORF">XAT740_LOCUS57698</name>
</gene>
<name>A0A816FU42_ADIRI</name>
<feature type="non-terminal residue" evidence="2">
    <location>
        <position position="1"/>
    </location>
</feature>
<evidence type="ECO:0000256" key="1">
    <source>
        <dbReference type="SAM" id="MobiDB-lite"/>
    </source>
</evidence>